<keyword evidence="4 9" id="KW-0812">Transmembrane</keyword>
<evidence type="ECO:0000256" key="5">
    <source>
        <dbReference type="ARBA" id="ARBA00022989"/>
    </source>
</evidence>
<evidence type="ECO:0000256" key="3">
    <source>
        <dbReference type="ARBA" id="ARBA00022677"/>
    </source>
</evidence>
<dbReference type="PANTHER" id="PTHR33203:SF44">
    <property type="entry name" value="OLEOSIN 20.3 KDA"/>
    <property type="match status" value="1"/>
</dbReference>
<evidence type="ECO:0000256" key="8">
    <source>
        <dbReference type="SAM" id="MobiDB-lite"/>
    </source>
</evidence>
<organism evidence="10 11">
    <name type="scientific">Rosa chinensis</name>
    <name type="common">China rose</name>
    <dbReference type="NCBI Taxonomy" id="74649"/>
    <lineage>
        <taxon>Eukaryota</taxon>
        <taxon>Viridiplantae</taxon>
        <taxon>Streptophyta</taxon>
        <taxon>Embryophyta</taxon>
        <taxon>Tracheophyta</taxon>
        <taxon>Spermatophyta</taxon>
        <taxon>Magnoliopsida</taxon>
        <taxon>eudicotyledons</taxon>
        <taxon>Gunneridae</taxon>
        <taxon>Pentapetalae</taxon>
        <taxon>rosids</taxon>
        <taxon>fabids</taxon>
        <taxon>Rosales</taxon>
        <taxon>Rosaceae</taxon>
        <taxon>Rosoideae</taxon>
        <taxon>Rosoideae incertae sedis</taxon>
        <taxon>Rosa</taxon>
    </lineage>
</organism>
<evidence type="ECO:0000313" key="10">
    <source>
        <dbReference type="EMBL" id="PRQ17244.1"/>
    </source>
</evidence>
<gene>
    <name evidence="10" type="ORF">RchiOBHm_Chr7g0192881</name>
</gene>
<comment type="caution">
    <text evidence="10">The sequence shown here is derived from an EMBL/GenBank/DDBJ whole genome shotgun (WGS) entry which is preliminary data.</text>
</comment>
<dbReference type="GO" id="GO:0012511">
    <property type="term" value="C:monolayer-surrounded lipid storage body"/>
    <property type="evidence" value="ECO:0007669"/>
    <property type="project" value="InterPro"/>
</dbReference>
<dbReference type="PROSITE" id="PS00811">
    <property type="entry name" value="OLEOSINS"/>
    <property type="match status" value="1"/>
</dbReference>
<feature type="region of interest" description="Disordered" evidence="8">
    <location>
        <begin position="1"/>
        <end position="34"/>
    </location>
</feature>
<feature type="transmembrane region" description="Helical" evidence="9">
    <location>
        <begin position="57"/>
        <end position="79"/>
    </location>
</feature>
<dbReference type="Gramene" id="PRQ17244">
    <property type="protein sequence ID" value="PRQ17244"/>
    <property type="gene ID" value="RchiOBHm_Chr7g0192881"/>
</dbReference>
<evidence type="ECO:0000256" key="1">
    <source>
        <dbReference type="ARBA" id="ARBA00002582"/>
    </source>
</evidence>
<dbReference type="STRING" id="74649.A0A2P6P5R9"/>
<feature type="compositionally biased region" description="Basic and acidic residues" evidence="8">
    <location>
        <begin position="157"/>
        <end position="170"/>
    </location>
</feature>
<evidence type="ECO:0000256" key="4">
    <source>
        <dbReference type="ARBA" id="ARBA00022692"/>
    </source>
</evidence>
<evidence type="ECO:0000256" key="2">
    <source>
        <dbReference type="ARBA" id="ARBA00010858"/>
    </source>
</evidence>
<dbReference type="GO" id="GO:0010344">
    <property type="term" value="P:seed oilbody biogenesis"/>
    <property type="evidence" value="ECO:0007669"/>
    <property type="project" value="TreeGrafter"/>
</dbReference>
<accession>A0A2P6P5R9</accession>
<dbReference type="Gene3D" id="6.10.140.1430">
    <property type="match status" value="1"/>
</dbReference>
<dbReference type="AlphaFoldDB" id="A0A2P6P5R9"/>
<dbReference type="GO" id="GO:0050826">
    <property type="term" value="P:response to freezing"/>
    <property type="evidence" value="ECO:0007669"/>
    <property type="project" value="TreeGrafter"/>
</dbReference>
<reference evidence="10 11" key="1">
    <citation type="journal article" date="2018" name="Nat. Genet.">
        <title>The Rosa genome provides new insights in the design of modern roses.</title>
        <authorList>
            <person name="Bendahmane M."/>
        </authorList>
    </citation>
    <scope>NUCLEOTIDE SEQUENCE [LARGE SCALE GENOMIC DNA]</scope>
    <source>
        <strain evidence="11">cv. Old Blush</strain>
    </source>
</reference>
<evidence type="ECO:0000256" key="7">
    <source>
        <dbReference type="RuleBase" id="RU000540"/>
    </source>
</evidence>
<comment type="similarity">
    <text evidence="2 7">Belongs to the oleosin family.</text>
</comment>
<dbReference type="InterPro" id="IPR000136">
    <property type="entry name" value="Oleosin"/>
</dbReference>
<dbReference type="Proteomes" id="UP000238479">
    <property type="component" value="Chromosome 7"/>
</dbReference>
<dbReference type="GO" id="GO:0016020">
    <property type="term" value="C:membrane"/>
    <property type="evidence" value="ECO:0007669"/>
    <property type="project" value="UniProtKB-SubCell"/>
</dbReference>
<feature type="transmembrane region" description="Helical" evidence="9">
    <location>
        <begin position="91"/>
        <end position="111"/>
    </location>
</feature>
<dbReference type="PANTHER" id="PTHR33203">
    <property type="entry name" value="OLEOSIN"/>
    <property type="match status" value="1"/>
</dbReference>
<comment type="subcellular location">
    <subcellularLocation>
        <location evidence="7">Lipid droplet</location>
    </subcellularLocation>
    <subcellularLocation>
        <location evidence="7">Membrane</location>
        <topology evidence="7">Multi-pass membrane protein</topology>
    </subcellularLocation>
</comment>
<keyword evidence="11" id="KW-1185">Reference proteome</keyword>
<evidence type="ECO:0000256" key="9">
    <source>
        <dbReference type="SAM" id="Phobius"/>
    </source>
</evidence>
<keyword evidence="3 7" id="KW-0551">Lipid droplet</keyword>
<dbReference type="GO" id="GO:0019915">
    <property type="term" value="P:lipid storage"/>
    <property type="evidence" value="ECO:0007669"/>
    <property type="project" value="TreeGrafter"/>
</dbReference>
<keyword evidence="5 9" id="KW-1133">Transmembrane helix</keyword>
<dbReference type="Pfam" id="PF01277">
    <property type="entry name" value="Oleosin"/>
    <property type="match status" value="1"/>
</dbReference>
<comment type="function">
    <text evidence="1">May have a structural role to stabilize the lipid body during desiccation of the seed by preventing coalescence of the oil. Probably interacts with both lipid and phospholipid moieties of lipid bodies. May also provide recognition signals for specific lipase anchorage in lipolysis during seedling growth.</text>
</comment>
<protein>
    <recommendedName>
        <fullName evidence="7">Oleosin</fullName>
    </recommendedName>
</protein>
<sequence length="224" mass="23866">MADQRKQHQQQQYRGVGDDQQSQQYYGGGGDQQNQQYQYSSDAKSLLPQHGPSASQVIAVITLVPLGGTLLLLAGLTLAGTFIGMALSTPLFVIFSPILVPAIATIGLAVAGILTSGAFGITGLSSFSWLANYLRRTHLPQQAIRGVQETSGQLTHKARDLGRTVSEKTQEAGQAVQGKAQEVDQAVQSKANVQSKAQEVGQKAQDTGRSHEGGRARDVKRKKG</sequence>
<keyword evidence="6 9" id="KW-0472">Membrane</keyword>
<feature type="region of interest" description="Disordered" evidence="8">
    <location>
        <begin position="150"/>
        <end position="224"/>
    </location>
</feature>
<feature type="compositionally biased region" description="Basic and acidic residues" evidence="8">
    <location>
        <begin position="206"/>
        <end position="217"/>
    </location>
</feature>
<dbReference type="OMA" id="SWMINYM"/>
<dbReference type="EMBL" id="PDCK01000045">
    <property type="protein sequence ID" value="PRQ17244.1"/>
    <property type="molecule type" value="Genomic_DNA"/>
</dbReference>
<name>A0A2P6P5R9_ROSCH</name>
<proteinExistence type="inferred from homology"/>
<evidence type="ECO:0000313" key="11">
    <source>
        <dbReference type="Proteomes" id="UP000238479"/>
    </source>
</evidence>
<evidence type="ECO:0000256" key="6">
    <source>
        <dbReference type="ARBA" id="ARBA00023136"/>
    </source>
</evidence>
<feature type="compositionally biased region" description="Polar residues" evidence="8">
    <location>
        <begin position="186"/>
        <end position="197"/>
    </location>
</feature>